<feature type="signal peptide" evidence="1">
    <location>
        <begin position="1"/>
        <end position="18"/>
    </location>
</feature>
<reference evidence="2 3" key="1">
    <citation type="submission" date="2016-10" db="EMBL/GenBank/DDBJ databases">
        <authorList>
            <person name="de Groot N.N."/>
        </authorList>
    </citation>
    <scope>NUCLEOTIDE SEQUENCE [LARGE SCALE GENOMIC DNA]</scope>
    <source>
        <strain evidence="2 3">CGMCC 1.10959</strain>
    </source>
</reference>
<proteinExistence type="predicted"/>
<dbReference type="EMBL" id="FPAW01000034">
    <property type="protein sequence ID" value="SFU15052.1"/>
    <property type="molecule type" value="Genomic_DNA"/>
</dbReference>
<gene>
    <name evidence="2" type="ORF">SAMN05216236_13428</name>
</gene>
<dbReference type="STRING" id="999627.SAMN05216236_13428"/>
<dbReference type="eggNOG" id="ENOG5032S0I">
    <property type="taxonomic scope" value="Bacteria"/>
</dbReference>
<sequence length="117" mass="12889">MKQLALLFLLAASAPAAADPPVIENATGQRNGNLWRFDVTLSHPDTGWEHYADGWRVLDIEGNELGTRVLAHPHEAEQPFTRALTGIALPDGTTRVQIQPRCNVDGWNDKTRILALP</sequence>
<organism evidence="2 3">
    <name type="scientific">Sedimentitalea nanhaiensis</name>
    <dbReference type="NCBI Taxonomy" id="999627"/>
    <lineage>
        <taxon>Bacteria</taxon>
        <taxon>Pseudomonadati</taxon>
        <taxon>Pseudomonadota</taxon>
        <taxon>Alphaproteobacteria</taxon>
        <taxon>Rhodobacterales</taxon>
        <taxon>Paracoccaceae</taxon>
        <taxon>Sedimentitalea</taxon>
    </lineage>
</organism>
<feature type="chain" id="PRO_5010238879" evidence="1">
    <location>
        <begin position="19"/>
        <end position="117"/>
    </location>
</feature>
<accession>A0A1I7DTQ6</accession>
<dbReference type="OrthoDB" id="573055at2"/>
<dbReference type="AlphaFoldDB" id="A0A1I7DTQ6"/>
<dbReference type="Proteomes" id="UP000182466">
    <property type="component" value="Unassembled WGS sequence"/>
</dbReference>
<keyword evidence="1" id="KW-0732">Signal</keyword>
<evidence type="ECO:0000313" key="2">
    <source>
        <dbReference type="EMBL" id="SFU15052.1"/>
    </source>
</evidence>
<evidence type="ECO:0000313" key="3">
    <source>
        <dbReference type="Proteomes" id="UP000182466"/>
    </source>
</evidence>
<name>A0A1I7DTQ6_9RHOB</name>
<keyword evidence="3" id="KW-1185">Reference proteome</keyword>
<protein>
    <submittedName>
        <fullName evidence="2">Uncharacterized protein</fullName>
    </submittedName>
</protein>
<evidence type="ECO:0000256" key="1">
    <source>
        <dbReference type="SAM" id="SignalP"/>
    </source>
</evidence>
<dbReference type="RefSeq" id="WP_027262148.1">
    <property type="nucleotide sequence ID" value="NZ_FPAW01000034.1"/>
</dbReference>